<protein>
    <submittedName>
        <fullName evidence="2">Putative pyrroloquinoline-quinone binding quinoprotein</fullName>
    </submittedName>
</protein>
<keyword evidence="3" id="KW-1185">Reference proteome</keyword>
<evidence type="ECO:0000313" key="2">
    <source>
        <dbReference type="EMBL" id="REG83997.1"/>
    </source>
</evidence>
<dbReference type="AlphaFoldDB" id="A0A3E0DMI1"/>
<dbReference type="RefSeq" id="WP_086541702.1">
    <property type="nucleotide sequence ID" value="NZ_MSSW01000031.1"/>
</dbReference>
<comment type="caution">
    <text evidence="2">The sequence shown here is derived from an EMBL/GenBank/DDBJ whole genome shotgun (WGS) entry which is preliminary data.</text>
</comment>
<dbReference type="InterPro" id="IPR002372">
    <property type="entry name" value="PQQ_rpt_dom"/>
</dbReference>
<dbReference type="PANTHER" id="PTHR34512:SF30">
    <property type="entry name" value="OUTER MEMBRANE PROTEIN ASSEMBLY FACTOR BAMB"/>
    <property type="match status" value="1"/>
</dbReference>
<evidence type="ECO:0000313" key="3">
    <source>
        <dbReference type="Proteomes" id="UP000256405"/>
    </source>
</evidence>
<dbReference type="Pfam" id="PF13360">
    <property type="entry name" value="PQQ_2"/>
    <property type="match status" value="1"/>
</dbReference>
<name>A0A3E0DMI1_9BACT</name>
<proteinExistence type="predicted"/>
<reference evidence="2 3" key="1">
    <citation type="submission" date="2018-08" db="EMBL/GenBank/DDBJ databases">
        <title>Genomic Encyclopedia of Archaeal and Bacterial Type Strains, Phase II (KMG-II): from individual species to whole genera.</title>
        <authorList>
            <person name="Goeker M."/>
        </authorList>
    </citation>
    <scope>NUCLEOTIDE SEQUENCE [LARGE SCALE GENOMIC DNA]</scope>
    <source>
        <strain evidence="2 3">DSM 15986</strain>
    </source>
</reference>
<dbReference type="OrthoDB" id="7012117at2"/>
<sequence length="372" mass="42425">MQDYKQLLFTNERVLPYQTRDLNYPLSDKIIAEDVVGLPKITDDYLIYSNTKKEVVILSYKSAEACTISLPSNKKKIDNSDLQLVVSDDHVLVYLHGKVYTISIHQKIIIDETSIFCTGLDTAGYLYRNQITYNPGINKFGLFDLATKESIWTTTLSNYCVKTCGNDKTVIIQDGLFLIHAYDKNNGRECWTFDLKSQLNEDMKYFMGINSVMALQDDQLIFGCNDRLFCIDSQTGKSIWSKAFKGFSAANMSVYENGIISSVSATAYYEIETKTGNISSYLDINQITRDLNVSLFTKPILTANQVIVFSAMNSRLFIFYRRDFKLAYQSEVYNVKDNNRYQPAISSGLTPVLKNQSLFTLDMDGVFREYNS</sequence>
<dbReference type="InterPro" id="IPR015943">
    <property type="entry name" value="WD40/YVTN_repeat-like_dom_sf"/>
</dbReference>
<dbReference type="InterPro" id="IPR011047">
    <property type="entry name" value="Quinoprotein_ADH-like_sf"/>
</dbReference>
<organism evidence="2 3">
    <name type="scientific">Algoriphagus antarcticus</name>
    <dbReference type="NCBI Taxonomy" id="238540"/>
    <lineage>
        <taxon>Bacteria</taxon>
        <taxon>Pseudomonadati</taxon>
        <taxon>Bacteroidota</taxon>
        <taxon>Cytophagia</taxon>
        <taxon>Cytophagales</taxon>
        <taxon>Cyclobacteriaceae</taxon>
        <taxon>Algoriphagus</taxon>
    </lineage>
</organism>
<feature type="domain" description="Pyrrolo-quinoline quinone repeat" evidence="1">
    <location>
        <begin position="179"/>
        <end position="354"/>
    </location>
</feature>
<gene>
    <name evidence="2" type="ORF">C8N25_11652</name>
</gene>
<dbReference type="Proteomes" id="UP000256405">
    <property type="component" value="Unassembled WGS sequence"/>
</dbReference>
<dbReference type="SUPFAM" id="SSF50998">
    <property type="entry name" value="Quinoprotein alcohol dehydrogenase-like"/>
    <property type="match status" value="1"/>
</dbReference>
<dbReference type="Gene3D" id="2.130.10.10">
    <property type="entry name" value="YVTN repeat-like/Quinoprotein amine dehydrogenase"/>
    <property type="match status" value="1"/>
</dbReference>
<dbReference type="PANTHER" id="PTHR34512">
    <property type="entry name" value="CELL SURFACE PROTEIN"/>
    <property type="match status" value="1"/>
</dbReference>
<accession>A0A3E0DMI1</accession>
<dbReference type="EMBL" id="QUNF01000016">
    <property type="protein sequence ID" value="REG83997.1"/>
    <property type="molecule type" value="Genomic_DNA"/>
</dbReference>
<evidence type="ECO:0000259" key="1">
    <source>
        <dbReference type="Pfam" id="PF13360"/>
    </source>
</evidence>